<feature type="region of interest" description="Disordered" evidence="1">
    <location>
        <begin position="242"/>
        <end position="278"/>
    </location>
</feature>
<dbReference type="AlphaFoldDB" id="G4ZIZ3"/>
<keyword evidence="2" id="KW-1133">Transmembrane helix</keyword>
<dbReference type="OMA" id="QSIVFWW"/>
<evidence type="ECO:0000313" key="4">
    <source>
        <dbReference type="Proteomes" id="UP000002640"/>
    </source>
</evidence>
<gene>
    <name evidence="3" type="ORF">PHYSODRAFT_255543</name>
</gene>
<dbReference type="Proteomes" id="UP000002640">
    <property type="component" value="Unassembled WGS sequence"/>
</dbReference>
<keyword evidence="4" id="KW-1185">Reference proteome</keyword>
<dbReference type="GeneID" id="20638630"/>
<feature type="compositionally biased region" description="Basic residues" evidence="1">
    <location>
        <begin position="262"/>
        <end position="274"/>
    </location>
</feature>
<feature type="transmembrane region" description="Helical" evidence="2">
    <location>
        <begin position="205"/>
        <end position="227"/>
    </location>
</feature>
<protein>
    <submittedName>
        <fullName evidence="3">Uncharacterized protein</fullName>
    </submittedName>
</protein>
<accession>G4ZIZ3</accession>
<sequence length="549" mass="61584">MEPRGPALSSLLSTRGPMLASPRVAPLAISPTSPLAAVSLDATFRTCSNISSMRTAAASSPTLADLLVRPEEKKLQHTSSHLRLQLQWSSAYKMQLLVVRNAVVCCVCAAVTNGAFCVGNSLHEFVMTTLLWMGLSYAVVLTVAHVPLLMTQRFLEFPNTHPGFWFCVKKLLSKSWVSLAATLTGMGAVGLVVQNTSLMTEHFRYRAHFYLAVACNLTFTAGLTLAVRRTYYEETHQGRNRRCALNNLSEPRSPVTSTTRNPHQKPNPKPHRPPRYQTPSFWRETLNQLPNAVLILLAGGYVHAVLTLWQTIQDRFSVMGFTVFGVVLKLALQEAARHYVLKKRILADRSTRTTNSSLMTGTFGMAMAEVMLRATKAALVVWATRRRSRVLEGKLQQITLERSRRNTGAAPGRVSSFLPSPESVKLEYELWKKQMLSYHTAEYAEYIAIGCSQSIVFWWFGHPLYPTLQRAVMSEIDVARWRFNQVVMLGFQSFVEVFVDWGWRWRRASSSTGSKISVHSSVHDGGSRQHQHLERSLSRLGNDFVSLGR</sequence>
<name>G4ZIZ3_PHYSP</name>
<evidence type="ECO:0000313" key="3">
    <source>
        <dbReference type="EMBL" id="EGZ18798.1"/>
    </source>
</evidence>
<feature type="transmembrane region" description="Helical" evidence="2">
    <location>
        <begin position="129"/>
        <end position="150"/>
    </location>
</feature>
<feature type="compositionally biased region" description="Polar residues" evidence="1">
    <location>
        <begin position="246"/>
        <end position="261"/>
    </location>
</feature>
<keyword evidence="2" id="KW-0472">Membrane</keyword>
<evidence type="ECO:0000256" key="1">
    <source>
        <dbReference type="SAM" id="MobiDB-lite"/>
    </source>
</evidence>
<feature type="transmembrane region" description="Helical" evidence="2">
    <location>
        <begin position="171"/>
        <end position="193"/>
    </location>
</feature>
<dbReference type="EMBL" id="JH159154">
    <property type="protein sequence ID" value="EGZ18798.1"/>
    <property type="molecule type" value="Genomic_DNA"/>
</dbReference>
<keyword evidence="2" id="KW-0812">Transmembrane</keyword>
<evidence type="ECO:0000256" key="2">
    <source>
        <dbReference type="SAM" id="Phobius"/>
    </source>
</evidence>
<proteinExistence type="predicted"/>
<dbReference type="RefSeq" id="XP_009527856.1">
    <property type="nucleotide sequence ID" value="XM_009529561.1"/>
</dbReference>
<feature type="transmembrane region" description="Helical" evidence="2">
    <location>
        <begin position="289"/>
        <end position="309"/>
    </location>
</feature>
<organism evidence="3 4">
    <name type="scientific">Phytophthora sojae (strain P6497)</name>
    <name type="common">Soybean stem and root rot agent</name>
    <name type="synonym">Phytophthora megasperma f. sp. glycines</name>
    <dbReference type="NCBI Taxonomy" id="1094619"/>
    <lineage>
        <taxon>Eukaryota</taxon>
        <taxon>Sar</taxon>
        <taxon>Stramenopiles</taxon>
        <taxon>Oomycota</taxon>
        <taxon>Peronosporomycetes</taxon>
        <taxon>Peronosporales</taxon>
        <taxon>Peronosporaceae</taxon>
        <taxon>Phytophthora</taxon>
    </lineage>
</organism>
<reference evidence="3 4" key="1">
    <citation type="journal article" date="2006" name="Science">
        <title>Phytophthora genome sequences uncover evolutionary origins and mechanisms of pathogenesis.</title>
        <authorList>
            <person name="Tyler B.M."/>
            <person name="Tripathy S."/>
            <person name="Zhang X."/>
            <person name="Dehal P."/>
            <person name="Jiang R.H."/>
            <person name="Aerts A."/>
            <person name="Arredondo F.D."/>
            <person name="Baxter L."/>
            <person name="Bensasson D."/>
            <person name="Beynon J.L."/>
            <person name="Chapman J."/>
            <person name="Damasceno C.M."/>
            <person name="Dorrance A.E."/>
            <person name="Dou D."/>
            <person name="Dickerman A.W."/>
            <person name="Dubchak I.L."/>
            <person name="Garbelotto M."/>
            <person name="Gijzen M."/>
            <person name="Gordon S.G."/>
            <person name="Govers F."/>
            <person name="Grunwald N.J."/>
            <person name="Huang W."/>
            <person name="Ivors K.L."/>
            <person name="Jones R.W."/>
            <person name="Kamoun S."/>
            <person name="Krampis K."/>
            <person name="Lamour K.H."/>
            <person name="Lee M.K."/>
            <person name="McDonald W.H."/>
            <person name="Medina M."/>
            <person name="Meijer H.J."/>
            <person name="Nordberg E.K."/>
            <person name="Maclean D.J."/>
            <person name="Ospina-Giraldo M.D."/>
            <person name="Morris P.F."/>
            <person name="Phuntumart V."/>
            <person name="Putnam N.H."/>
            <person name="Rash S."/>
            <person name="Rose J.K."/>
            <person name="Sakihama Y."/>
            <person name="Salamov A.A."/>
            <person name="Savidor A."/>
            <person name="Scheuring C.F."/>
            <person name="Smith B.M."/>
            <person name="Sobral B.W."/>
            <person name="Terry A."/>
            <person name="Torto-Alalibo T.A."/>
            <person name="Win J."/>
            <person name="Xu Z."/>
            <person name="Zhang H."/>
            <person name="Grigoriev I.V."/>
            <person name="Rokhsar D.S."/>
            <person name="Boore J.L."/>
        </authorList>
    </citation>
    <scope>NUCLEOTIDE SEQUENCE [LARGE SCALE GENOMIC DNA]</scope>
    <source>
        <strain evidence="3 4">P6497</strain>
    </source>
</reference>
<feature type="transmembrane region" description="Helical" evidence="2">
    <location>
        <begin position="102"/>
        <end position="123"/>
    </location>
</feature>
<dbReference type="KEGG" id="psoj:PHYSODRAFT_255543"/>
<dbReference type="InParanoid" id="G4ZIZ3"/>